<dbReference type="RefSeq" id="WP_036203002.1">
    <property type="nucleotide sequence ID" value="NZ_CAMDYL010000025.1"/>
</dbReference>
<dbReference type="PANTHER" id="PTHR38442:SF1">
    <property type="entry name" value="INNER MEMBRANE PROTEIN"/>
    <property type="match status" value="1"/>
</dbReference>
<evidence type="ECO:0000313" key="1">
    <source>
        <dbReference type="EMBL" id="NMK38651.1"/>
    </source>
</evidence>
<dbReference type="Pfam" id="PF04286">
    <property type="entry name" value="DUF445"/>
    <property type="match status" value="1"/>
</dbReference>
<evidence type="ECO:0000313" key="2">
    <source>
        <dbReference type="Proteomes" id="UP000536773"/>
    </source>
</evidence>
<dbReference type="InterPro" id="IPR007383">
    <property type="entry name" value="DUF445"/>
</dbReference>
<dbReference type="EMBL" id="JABBJH010000004">
    <property type="protein sequence ID" value="NMK38651.1"/>
    <property type="molecule type" value="Genomic_DNA"/>
</dbReference>
<protein>
    <submittedName>
        <fullName evidence="1">DUF445 domain-containing protein</fullName>
    </submittedName>
</protein>
<gene>
    <name evidence="1" type="ORF">HG933_04550</name>
</gene>
<comment type="caution">
    <text evidence="1">The sequence shown here is derived from an EMBL/GenBank/DDBJ whole genome shotgun (WGS) entry which is preliminary data.</text>
</comment>
<accession>A0A1M6RPU1</accession>
<organism evidence="1 2">
    <name type="scientific">Megasphaera elsdenii</name>
    <dbReference type="NCBI Taxonomy" id="907"/>
    <lineage>
        <taxon>Bacteria</taxon>
        <taxon>Bacillati</taxon>
        <taxon>Bacillota</taxon>
        <taxon>Negativicutes</taxon>
        <taxon>Veillonellales</taxon>
        <taxon>Veillonellaceae</taxon>
        <taxon>Megasphaera</taxon>
    </lineage>
</organism>
<reference evidence="1 2" key="1">
    <citation type="submission" date="2020-04" db="EMBL/GenBank/DDBJ databases">
        <authorList>
            <person name="Hitch T.C.A."/>
            <person name="Wylensek D."/>
            <person name="Clavel T."/>
        </authorList>
    </citation>
    <scope>NUCLEOTIDE SEQUENCE [LARGE SCALE GENOMIC DNA]</scope>
    <source>
        <strain evidence="1 2">WCA-386-APC-2A</strain>
    </source>
</reference>
<dbReference type="GO" id="GO:0005886">
    <property type="term" value="C:plasma membrane"/>
    <property type="evidence" value="ECO:0007669"/>
    <property type="project" value="TreeGrafter"/>
</dbReference>
<sequence>MTYRQRANTILGLSFVCFIAIFLWWYTHDVSVWEELLFFVIQSALIGSIADWFAVTALFEKPLGFPYHTELLYRHRDEIIDSMTKIISEKLLQPNMWQDKLYQISFIDKLVGWLRGPNGREKFRSVLYEVAQRAYRYAQKGGTQASIASHIRKYLKQQPLVSFFQDRLISLLEDPNSHMFNDAIGLVRELVNSDDFDSLLEKLIIQWREESQHSSMSSLTLTKVLGIVDTHKIARDIKLGIVEWLDQWEQAEGEQREWLCRKLELFLYSMNGQLVFGVQNWQDQFVDSLPIEQWLTATQNSAKDYFTKGDKGKEELKDLLEEQFIHYLEYCRSYPEIKDWLDEQIRRACNVILEHEHSLIAVAVRDVLSSFDKKRFNQFLESKVGEDLAWIRINGAIVGASIGICVFGFLKLYQFTIVPLLRGIVL</sequence>
<proteinExistence type="predicted"/>
<name>A0A1M6RPU1_MEGEL</name>
<dbReference type="Proteomes" id="UP000536773">
    <property type="component" value="Unassembled WGS sequence"/>
</dbReference>
<dbReference type="PANTHER" id="PTHR38442">
    <property type="entry name" value="INNER MEMBRANE PROTEIN-RELATED"/>
    <property type="match status" value="1"/>
</dbReference>
<dbReference type="AlphaFoldDB" id="A0A1M6RPU1"/>